<reference evidence="2 3" key="2">
    <citation type="submission" date="2020-03" db="EMBL/GenBank/DDBJ databases">
        <title>Devosia chinhatensis sp. nov., isolated from a hexachlorocyclohexane (HCH) dump site in India.</title>
        <authorList>
            <person name="Kumar M."/>
            <person name="Lal R."/>
        </authorList>
    </citation>
    <scope>NUCLEOTIDE SEQUENCE [LARGE SCALE GENOMIC DNA]</scope>
    <source>
        <strain evidence="2 3">H239</strain>
    </source>
</reference>
<dbReference type="SUPFAM" id="SSF110087">
    <property type="entry name" value="DR1885-like metal-binding protein"/>
    <property type="match status" value="1"/>
</dbReference>
<keyword evidence="3" id="KW-1185">Reference proteome</keyword>
<dbReference type="PANTHER" id="PTHR36302:SF1">
    <property type="entry name" value="COPPER CHAPERONE PCU(A)C"/>
    <property type="match status" value="1"/>
</dbReference>
<gene>
    <name evidence="2" type="ORF">G5575_03890</name>
</gene>
<sequence>MRRRRSPSHRRHPTMSANRERLQPRSDTHSQTLSHWRSRMIRTLFAVLALSFAAPAFAHDITFGDLQLNGPFARATLPNAPVAGGFVTIVNTGSEDDRLVSATAEIAKDTQIHEMAMEGDVMKMRPLADGIVIPAGESVVLEPGGYHLMLMGLSGPLVEGETVPVVLTFEKAGTVTLDLHIGAAAADAPAHEH</sequence>
<dbReference type="EMBL" id="JAALFG010000001">
    <property type="protein sequence ID" value="NGP16941.1"/>
    <property type="molecule type" value="Genomic_DNA"/>
</dbReference>
<accession>A0A6M1SVJ0</accession>
<dbReference type="Pfam" id="PF04314">
    <property type="entry name" value="PCuAC"/>
    <property type="match status" value="1"/>
</dbReference>
<dbReference type="InterPro" id="IPR036182">
    <property type="entry name" value="PCuAC_sf"/>
</dbReference>
<evidence type="ECO:0000313" key="3">
    <source>
        <dbReference type="Proteomes" id="UP000474802"/>
    </source>
</evidence>
<feature type="region of interest" description="Disordered" evidence="1">
    <location>
        <begin position="1"/>
        <end position="33"/>
    </location>
</feature>
<evidence type="ECO:0000313" key="2">
    <source>
        <dbReference type="EMBL" id="NGP16941.1"/>
    </source>
</evidence>
<comment type="caution">
    <text evidence="2">The sequence shown here is derived from an EMBL/GenBank/DDBJ whole genome shotgun (WGS) entry which is preliminary data.</text>
</comment>
<feature type="compositionally biased region" description="Basic residues" evidence="1">
    <location>
        <begin position="1"/>
        <end position="13"/>
    </location>
</feature>
<dbReference type="AlphaFoldDB" id="A0A6M1SVJ0"/>
<dbReference type="PANTHER" id="PTHR36302">
    <property type="entry name" value="BLR7088 PROTEIN"/>
    <property type="match status" value="1"/>
</dbReference>
<proteinExistence type="predicted"/>
<dbReference type="Gene3D" id="2.60.40.1890">
    <property type="entry name" value="PCu(A)C copper chaperone"/>
    <property type="match status" value="1"/>
</dbReference>
<name>A0A6M1SVJ0_9HYPH</name>
<feature type="compositionally biased region" description="Basic and acidic residues" evidence="1">
    <location>
        <begin position="18"/>
        <end position="28"/>
    </location>
</feature>
<dbReference type="InterPro" id="IPR007410">
    <property type="entry name" value="LpqE-like"/>
</dbReference>
<protein>
    <submittedName>
        <fullName evidence="2">Copper chaperone PCu(A)C</fullName>
    </submittedName>
</protein>
<organism evidence="2 3">
    <name type="scientific">Devosia aurantiaca</name>
    <dbReference type="NCBI Taxonomy" id="2714858"/>
    <lineage>
        <taxon>Bacteria</taxon>
        <taxon>Pseudomonadati</taxon>
        <taxon>Pseudomonadota</taxon>
        <taxon>Alphaproteobacteria</taxon>
        <taxon>Hyphomicrobiales</taxon>
        <taxon>Devosiaceae</taxon>
        <taxon>Devosia</taxon>
    </lineage>
</organism>
<dbReference type="InterPro" id="IPR058248">
    <property type="entry name" value="Lxx211020-like"/>
</dbReference>
<dbReference type="Proteomes" id="UP000474802">
    <property type="component" value="Unassembled WGS sequence"/>
</dbReference>
<reference evidence="2 3" key="1">
    <citation type="submission" date="2020-02" db="EMBL/GenBank/DDBJ databases">
        <authorList>
            <person name="Khan S.A."/>
            <person name="Jeon C.O."/>
            <person name="Chun B.H."/>
        </authorList>
    </citation>
    <scope>NUCLEOTIDE SEQUENCE [LARGE SCALE GENOMIC DNA]</scope>
    <source>
        <strain evidence="2 3">H239</strain>
    </source>
</reference>
<evidence type="ECO:0000256" key="1">
    <source>
        <dbReference type="SAM" id="MobiDB-lite"/>
    </source>
</evidence>